<feature type="domain" description="PH" evidence="5">
    <location>
        <begin position="289"/>
        <end position="426"/>
    </location>
</feature>
<dbReference type="CDD" id="cd13301">
    <property type="entry name" value="PH1_Pleckstrin_2"/>
    <property type="match status" value="1"/>
</dbReference>
<reference evidence="7 8" key="1">
    <citation type="submission" date="2018-07" db="EMBL/GenBank/DDBJ databases">
        <title>A high quality draft genome assembly of the barn swallow (H. rustica rustica).</title>
        <authorList>
            <person name="Formenti G."/>
            <person name="Chiara M."/>
            <person name="Poveda L."/>
            <person name="Francoijs K.-J."/>
            <person name="Bonisoli-Alquati A."/>
            <person name="Canova L."/>
            <person name="Gianfranceschi L."/>
            <person name="Horner D.S."/>
            <person name="Saino N."/>
        </authorList>
    </citation>
    <scope>NUCLEOTIDE SEQUENCE [LARGE SCALE GENOMIC DNA]</scope>
    <source>
        <strain evidence="7">Chelidonia</strain>
        <tissue evidence="7">Blood</tissue>
    </source>
</reference>
<dbReference type="OrthoDB" id="185175at2759"/>
<dbReference type="GO" id="GO:0005886">
    <property type="term" value="C:plasma membrane"/>
    <property type="evidence" value="ECO:0007669"/>
    <property type="project" value="TreeGrafter"/>
</dbReference>
<dbReference type="SUPFAM" id="SSF50729">
    <property type="entry name" value="PH domain-like"/>
    <property type="match status" value="2"/>
</dbReference>
<dbReference type="InterPro" id="IPR001849">
    <property type="entry name" value="PH_domain"/>
</dbReference>
<dbReference type="InterPro" id="IPR036388">
    <property type="entry name" value="WH-like_DNA-bd_sf"/>
</dbReference>
<evidence type="ECO:0000313" key="7">
    <source>
        <dbReference type="EMBL" id="RMC07866.1"/>
    </source>
</evidence>
<protein>
    <recommendedName>
        <fullName evidence="9">Pleckstrin</fullName>
    </recommendedName>
</protein>
<evidence type="ECO:0000256" key="1">
    <source>
        <dbReference type="ARBA" id="ARBA00022553"/>
    </source>
</evidence>
<dbReference type="FunFam" id="1.10.10.10:FF:000269">
    <property type="entry name" value="Pleckstrin"/>
    <property type="match status" value="1"/>
</dbReference>
<dbReference type="CDD" id="cd04445">
    <property type="entry name" value="DEP_PLEK1"/>
    <property type="match status" value="1"/>
</dbReference>
<keyword evidence="2" id="KW-0677">Repeat</keyword>
<accession>A0A3M0K3V9</accession>
<dbReference type="Gene3D" id="2.30.29.30">
    <property type="entry name" value="Pleckstrin-homology domain (PH domain)/Phosphotyrosine-binding domain (PTB)"/>
    <property type="match status" value="2"/>
</dbReference>
<dbReference type="GO" id="GO:0030036">
    <property type="term" value="P:actin cytoskeleton organization"/>
    <property type="evidence" value="ECO:0007669"/>
    <property type="project" value="TreeGrafter"/>
</dbReference>
<dbReference type="PROSITE" id="PS50186">
    <property type="entry name" value="DEP"/>
    <property type="match status" value="1"/>
</dbReference>
<feature type="compositionally biased region" description="Basic and acidic residues" evidence="4">
    <location>
        <begin position="12"/>
        <end position="23"/>
    </location>
</feature>
<evidence type="ECO:0000256" key="2">
    <source>
        <dbReference type="ARBA" id="ARBA00022737"/>
    </source>
</evidence>
<keyword evidence="8" id="KW-1185">Reference proteome</keyword>
<evidence type="ECO:0000259" key="5">
    <source>
        <dbReference type="PROSITE" id="PS50003"/>
    </source>
</evidence>
<keyword evidence="1" id="KW-0597">Phosphoprotein</keyword>
<sequence length="429" mass="47780">MSSKSPVPLPSHSERQQLQEVKPHSGSQGDVSKVSGDWRTEEAAAVQVSLAGAPLSIPYCAFWVVPFHYAEFPSPTRRWICFAHLVGPLGSNTGLCDEALLFSVEGAILVGFGVTSLGIEGSMFNTWKPMWVVLLEDGIEFYKRKADNSPKGMIPLKGSSVHSPCQDFGKRMFVFKLTVAKQQDHFFQAAYLEERDAWVRDIKKAIHRIDGGQRFSRKSTRKSIRLPETINLSALYLSMKDPEKGIKELKLEKDKRVFNHCFTGTCVIDWLVSSSSVRNRREGLLLASSLLSEGYLQPAGDTSKAAAEGLSDTPFLDLSDAYYYFPDSGFFCEGYSSDDDVVLKEEFRGTIVKQGCLLKQGEEPLGAIHLRGCVVTAVEDMPDTKKHDDDNILFEIITANEIHYYLQAASSTERTEWIKAIQSVARTGK</sequence>
<dbReference type="STRING" id="333673.A0A3M0K3V9"/>
<name>A0A3M0K3V9_HIRRU</name>
<dbReference type="InterPro" id="IPR000591">
    <property type="entry name" value="DEP_dom"/>
</dbReference>
<dbReference type="InterPro" id="IPR036390">
    <property type="entry name" value="WH_DNA-bd_sf"/>
</dbReference>
<organism evidence="7 8">
    <name type="scientific">Hirundo rustica rustica</name>
    <dbReference type="NCBI Taxonomy" id="333673"/>
    <lineage>
        <taxon>Eukaryota</taxon>
        <taxon>Metazoa</taxon>
        <taxon>Chordata</taxon>
        <taxon>Craniata</taxon>
        <taxon>Vertebrata</taxon>
        <taxon>Euteleostomi</taxon>
        <taxon>Archelosauria</taxon>
        <taxon>Archosauria</taxon>
        <taxon>Dinosauria</taxon>
        <taxon>Saurischia</taxon>
        <taxon>Theropoda</taxon>
        <taxon>Coelurosauria</taxon>
        <taxon>Aves</taxon>
        <taxon>Neognathae</taxon>
        <taxon>Neoaves</taxon>
        <taxon>Telluraves</taxon>
        <taxon>Australaves</taxon>
        <taxon>Passeriformes</taxon>
        <taxon>Sylvioidea</taxon>
        <taxon>Hirundinidae</taxon>
        <taxon>Hirundo</taxon>
    </lineage>
</organism>
<evidence type="ECO:0008006" key="9">
    <source>
        <dbReference type="Google" id="ProtNLM"/>
    </source>
</evidence>
<dbReference type="PANTHER" id="PTHR12092">
    <property type="entry name" value="PLECKSTRIN"/>
    <property type="match status" value="1"/>
</dbReference>
<keyword evidence="3" id="KW-0007">Acetylation</keyword>
<dbReference type="Pfam" id="PF00169">
    <property type="entry name" value="PH"/>
    <property type="match status" value="2"/>
</dbReference>
<dbReference type="InterPro" id="IPR037370">
    <property type="entry name" value="Pleckstrin"/>
</dbReference>
<dbReference type="InterPro" id="IPR011993">
    <property type="entry name" value="PH-like_dom_sf"/>
</dbReference>
<comment type="caution">
    <text evidence="7">The sequence shown here is derived from an EMBL/GenBank/DDBJ whole genome shotgun (WGS) entry which is preliminary data.</text>
</comment>
<feature type="domain" description="PH" evidence="5">
    <location>
        <begin position="101"/>
        <end position="207"/>
    </location>
</feature>
<feature type="domain" description="DEP" evidence="6">
    <location>
        <begin position="242"/>
        <end position="327"/>
    </location>
</feature>
<dbReference type="SMART" id="SM00233">
    <property type="entry name" value="PH"/>
    <property type="match status" value="2"/>
</dbReference>
<dbReference type="Proteomes" id="UP000269221">
    <property type="component" value="Unassembled WGS sequence"/>
</dbReference>
<gene>
    <name evidence="7" type="ORF">DUI87_15335</name>
</gene>
<dbReference type="AlphaFoldDB" id="A0A3M0K3V9"/>
<evidence type="ECO:0000256" key="3">
    <source>
        <dbReference type="ARBA" id="ARBA00022990"/>
    </source>
</evidence>
<dbReference type="SMART" id="SM00049">
    <property type="entry name" value="DEP"/>
    <property type="match status" value="1"/>
</dbReference>
<dbReference type="PANTHER" id="PTHR12092:SF1">
    <property type="entry name" value="PLECKSTRIN"/>
    <property type="match status" value="1"/>
</dbReference>
<evidence type="ECO:0000256" key="4">
    <source>
        <dbReference type="SAM" id="MobiDB-lite"/>
    </source>
</evidence>
<dbReference type="Pfam" id="PF00610">
    <property type="entry name" value="DEP"/>
    <property type="match status" value="1"/>
</dbReference>
<dbReference type="Gene3D" id="1.10.10.10">
    <property type="entry name" value="Winged helix-like DNA-binding domain superfamily/Winged helix DNA-binding domain"/>
    <property type="match status" value="1"/>
</dbReference>
<dbReference type="SUPFAM" id="SSF46785">
    <property type="entry name" value="Winged helix' DNA-binding domain"/>
    <property type="match status" value="1"/>
</dbReference>
<dbReference type="InterPro" id="IPR037371">
    <property type="entry name" value="PLEK_DEP"/>
</dbReference>
<evidence type="ECO:0000259" key="6">
    <source>
        <dbReference type="PROSITE" id="PS50186"/>
    </source>
</evidence>
<feature type="region of interest" description="Disordered" evidence="4">
    <location>
        <begin position="1"/>
        <end position="34"/>
    </location>
</feature>
<evidence type="ECO:0000313" key="8">
    <source>
        <dbReference type="Proteomes" id="UP000269221"/>
    </source>
</evidence>
<proteinExistence type="predicted"/>
<dbReference type="EMBL" id="QRBI01000119">
    <property type="protein sequence ID" value="RMC07866.1"/>
    <property type="molecule type" value="Genomic_DNA"/>
</dbReference>
<dbReference type="GO" id="GO:0035556">
    <property type="term" value="P:intracellular signal transduction"/>
    <property type="evidence" value="ECO:0007669"/>
    <property type="project" value="InterPro"/>
</dbReference>
<dbReference type="PROSITE" id="PS50003">
    <property type="entry name" value="PH_DOMAIN"/>
    <property type="match status" value="2"/>
</dbReference>